<dbReference type="PROSITE" id="PS50994">
    <property type="entry name" value="INTEGRASE"/>
    <property type="match status" value="1"/>
</dbReference>
<name>A0ABW0QC99_9BURK</name>
<dbReference type="Pfam" id="PF13565">
    <property type="entry name" value="HTH_32"/>
    <property type="match status" value="1"/>
</dbReference>
<dbReference type="EMBL" id="JBHSMX010000034">
    <property type="protein sequence ID" value="MFC5522524.1"/>
    <property type="molecule type" value="Genomic_DNA"/>
</dbReference>
<dbReference type="Proteomes" id="UP001596084">
    <property type="component" value="Unassembled WGS sequence"/>
</dbReference>
<dbReference type="NCBIfam" id="NF033577">
    <property type="entry name" value="transpos_IS481"/>
    <property type="match status" value="1"/>
</dbReference>
<feature type="region of interest" description="Disordered" evidence="1">
    <location>
        <begin position="55"/>
        <end position="75"/>
    </location>
</feature>
<organism evidence="3 4">
    <name type="scientific">Polaromonas jejuensis</name>
    <dbReference type="NCBI Taxonomy" id="457502"/>
    <lineage>
        <taxon>Bacteria</taxon>
        <taxon>Pseudomonadati</taxon>
        <taxon>Pseudomonadota</taxon>
        <taxon>Betaproteobacteria</taxon>
        <taxon>Burkholderiales</taxon>
        <taxon>Comamonadaceae</taxon>
        <taxon>Polaromonas</taxon>
    </lineage>
</organism>
<evidence type="ECO:0000256" key="1">
    <source>
        <dbReference type="SAM" id="MobiDB-lite"/>
    </source>
</evidence>
<dbReference type="InterPro" id="IPR012337">
    <property type="entry name" value="RNaseH-like_sf"/>
</dbReference>
<reference evidence="4" key="1">
    <citation type="journal article" date="2019" name="Int. J. Syst. Evol. Microbiol.">
        <title>The Global Catalogue of Microorganisms (GCM) 10K type strain sequencing project: providing services to taxonomists for standard genome sequencing and annotation.</title>
        <authorList>
            <consortium name="The Broad Institute Genomics Platform"/>
            <consortium name="The Broad Institute Genome Sequencing Center for Infectious Disease"/>
            <person name="Wu L."/>
            <person name="Ma J."/>
        </authorList>
    </citation>
    <scope>NUCLEOTIDE SEQUENCE [LARGE SCALE GENOMIC DNA]</scope>
    <source>
        <strain evidence="4">CGMCC 4.7277</strain>
    </source>
</reference>
<dbReference type="SUPFAM" id="SSF53098">
    <property type="entry name" value="Ribonuclease H-like"/>
    <property type="match status" value="1"/>
</dbReference>
<sequence length="382" mass="42788">MAWQPKDLMDIKRDFVELALQEGCNRRELCRRFGISPKTGYALLARYAQEGSAAYVPRSRRPKGSPARTSPEVEKAVTDLRSSHPGWGGRKIAQRLADLGFTGVPPPSTITAILHRHGLITPQASLAAQRWQRFEHESPNALWQIDFKGDFQTSQGRCYPLTLLDDHSRFNLALQACPGVAASGVQPHLTEVFRRYGLPVRINADNGAPWGSPRLAGHGLSELSVWLIRLGIRVSHSAPYHPQTNGKIERFHRSLKAEVLAGRSFADLQQAQCAFEHWRGIYNQERPHDALGMQTPAARYRSSPTSYPQALAPIEYPHEDTVALVKWNGEVHFKGHQLRVSSALLKLPVAFRADAQHDGCYDVFFCHHRFMRLDLNALATAS</sequence>
<dbReference type="PANTHER" id="PTHR35004:SF6">
    <property type="entry name" value="TRANSPOSASE"/>
    <property type="match status" value="1"/>
</dbReference>
<dbReference type="InterPro" id="IPR036397">
    <property type="entry name" value="RNaseH_sf"/>
</dbReference>
<evidence type="ECO:0000313" key="3">
    <source>
        <dbReference type="EMBL" id="MFC5522524.1"/>
    </source>
</evidence>
<dbReference type="Gene3D" id="3.30.420.10">
    <property type="entry name" value="Ribonuclease H-like superfamily/Ribonuclease H"/>
    <property type="match status" value="1"/>
</dbReference>
<dbReference type="PANTHER" id="PTHR35004">
    <property type="entry name" value="TRANSPOSASE RV3428C-RELATED"/>
    <property type="match status" value="1"/>
</dbReference>
<dbReference type="InterPro" id="IPR001584">
    <property type="entry name" value="Integrase_cat-core"/>
</dbReference>
<dbReference type="InterPro" id="IPR009057">
    <property type="entry name" value="Homeodomain-like_sf"/>
</dbReference>
<evidence type="ECO:0000259" key="2">
    <source>
        <dbReference type="PROSITE" id="PS50994"/>
    </source>
</evidence>
<dbReference type="Pfam" id="PF13683">
    <property type="entry name" value="rve_3"/>
    <property type="match status" value="1"/>
</dbReference>
<comment type="caution">
    <text evidence="3">The sequence shown here is derived from an EMBL/GenBank/DDBJ whole genome shotgun (WGS) entry which is preliminary data.</text>
</comment>
<feature type="domain" description="Integrase catalytic" evidence="2">
    <location>
        <begin position="135"/>
        <end position="304"/>
    </location>
</feature>
<accession>A0ABW0QC99</accession>
<dbReference type="SUPFAM" id="SSF46689">
    <property type="entry name" value="Homeodomain-like"/>
    <property type="match status" value="1"/>
</dbReference>
<dbReference type="InterPro" id="IPR047656">
    <property type="entry name" value="IS481-like_transpos"/>
</dbReference>
<dbReference type="RefSeq" id="WP_068836247.1">
    <property type="nucleotide sequence ID" value="NZ_JBHSMX010000034.1"/>
</dbReference>
<evidence type="ECO:0000313" key="4">
    <source>
        <dbReference type="Proteomes" id="UP001596084"/>
    </source>
</evidence>
<protein>
    <submittedName>
        <fullName evidence="3">IS481 family transposase</fullName>
    </submittedName>
</protein>
<keyword evidence="4" id="KW-1185">Reference proteome</keyword>
<gene>
    <name evidence="3" type="ORF">ACFPP7_16640</name>
</gene>
<proteinExistence type="predicted"/>